<dbReference type="FunCoup" id="H2ZHI7">
    <property type="interactions" value="40"/>
</dbReference>
<evidence type="ECO:0000256" key="2">
    <source>
        <dbReference type="ARBA" id="ARBA00022927"/>
    </source>
</evidence>
<dbReference type="AlphaFoldDB" id="H2ZHI7"/>
<evidence type="ECO:0000259" key="3">
    <source>
        <dbReference type="Pfam" id="PF00787"/>
    </source>
</evidence>
<evidence type="ECO:0000313" key="4">
    <source>
        <dbReference type="Ensembl" id="ENSCSAVP00000017053.1"/>
    </source>
</evidence>
<name>H2ZHI7_CIOSA</name>
<comment type="similarity">
    <text evidence="1">Belongs to the sorting nexin family.</text>
</comment>
<protein>
    <recommendedName>
        <fullName evidence="3">PX domain-containing protein</fullName>
    </recommendedName>
</protein>
<dbReference type="eggNOG" id="KOG1660">
    <property type="taxonomic scope" value="Eukaryota"/>
</dbReference>
<dbReference type="InterPro" id="IPR036871">
    <property type="entry name" value="PX_dom_sf"/>
</dbReference>
<dbReference type="Gene3D" id="1.20.1270.60">
    <property type="entry name" value="Arfaptin homology (AH) domain/BAR domain"/>
    <property type="match status" value="1"/>
</dbReference>
<dbReference type="SUPFAM" id="SSF103657">
    <property type="entry name" value="BAR/IMD domain-like"/>
    <property type="match status" value="1"/>
</dbReference>
<dbReference type="HOGENOM" id="CLU_040966_0_0_1"/>
<proteinExistence type="inferred from homology"/>
<keyword evidence="2" id="KW-0813">Transport</keyword>
<reference evidence="4" key="2">
    <citation type="submission" date="2025-08" db="UniProtKB">
        <authorList>
            <consortium name="Ensembl"/>
        </authorList>
    </citation>
    <scope>IDENTIFICATION</scope>
</reference>
<sequence length="368" mass="41319">MADANGIAKQFQPPFTVKVLSAAKNGEVVEFFVESTKIAEERANVVIRQHEDFVWLLHCLQTMENVTSVIFPPLPDRPMTSLQAAEKKTKKQVGGKPSILVGDDYGVNCKANEKFLNLLLSHPRLGNSSVLQKFIREKEAPPRVKVRRGIFGVLTKVVDDIRVSNFKDSNQDFQQTRVSNEENIKDMKQAASSFQKIVDTQHRISNAYTEIYSLLQQMAVDHATPVFSSQLTSPLNEAIQHASELSNVSATNSQRSLGSTLHLYAGYSQSQHDMLQKRVQKAIELDGAKRNYEKAKPQKKTQAENDMRKLENELEVMTSLAKPELERFNRQRILALQAGLTQLADSEIKNSRDAVAVFAKSCSCVQQM</sequence>
<dbReference type="PANTHER" id="PTHR45850">
    <property type="entry name" value="SORTING NEXIN FAMILY MEMBER"/>
    <property type="match status" value="1"/>
</dbReference>
<dbReference type="SUPFAM" id="SSF64268">
    <property type="entry name" value="PX domain"/>
    <property type="match status" value="1"/>
</dbReference>
<dbReference type="Ensembl" id="ENSCSAVT00000017236.1">
    <property type="protein sequence ID" value="ENSCSAVP00000017053.1"/>
    <property type="gene ID" value="ENSCSAVG00000010032.1"/>
</dbReference>
<dbReference type="InterPro" id="IPR027267">
    <property type="entry name" value="AH/BAR_dom_sf"/>
</dbReference>
<dbReference type="InParanoid" id="H2ZHI7"/>
<dbReference type="GeneTree" id="ENSGT00940000165984"/>
<evidence type="ECO:0000313" key="5">
    <source>
        <dbReference type="Proteomes" id="UP000007875"/>
    </source>
</evidence>
<accession>H2ZHI7</accession>
<dbReference type="GO" id="GO:0035091">
    <property type="term" value="F:phosphatidylinositol binding"/>
    <property type="evidence" value="ECO:0007669"/>
    <property type="project" value="InterPro"/>
</dbReference>
<organism evidence="4 5">
    <name type="scientific">Ciona savignyi</name>
    <name type="common">Pacific transparent sea squirt</name>
    <dbReference type="NCBI Taxonomy" id="51511"/>
    <lineage>
        <taxon>Eukaryota</taxon>
        <taxon>Metazoa</taxon>
        <taxon>Chordata</taxon>
        <taxon>Tunicata</taxon>
        <taxon>Ascidiacea</taxon>
        <taxon>Phlebobranchia</taxon>
        <taxon>Cionidae</taxon>
        <taxon>Ciona</taxon>
    </lineage>
</organism>
<dbReference type="Pfam" id="PF00787">
    <property type="entry name" value="PX"/>
    <property type="match status" value="1"/>
</dbReference>
<dbReference type="InterPro" id="IPR001683">
    <property type="entry name" value="PX_dom"/>
</dbReference>
<dbReference type="PANTHER" id="PTHR45850:SF2">
    <property type="entry name" value="SORTING NEXIN-5-LIKE"/>
    <property type="match status" value="1"/>
</dbReference>
<dbReference type="STRING" id="51511.ENSCSAVP00000017053"/>
<dbReference type="OMA" id="MVRYCHF"/>
<feature type="domain" description="PX" evidence="3">
    <location>
        <begin position="40"/>
        <end position="137"/>
    </location>
</feature>
<dbReference type="GO" id="GO:0015031">
    <property type="term" value="P:protein transport"/>
    <property type="evidence" value="ECO:0007669"/>
    <property type="project" value="UniProtKB-KW"/>
</dbReference>
<evidence type="ECO:0000256" key="1">
    <source>
        <dbReference type="ARBA" id="ARBA00010883"/>
    </source>
</evidence>
<reference evidence="5" key="1">
    <citation type="submission" date="2003-08" db="EMBL/GenBank/DDBJ databases">
        <authorList>
            <person name="Birren B."/>
            <person name="Nusbaum C."/>
            <person name="Abebe A."/>
            <person name="Abouelleil A."/>
            <person name="Adekoya E."/>
            <person name="Ait-zahra M."/>
            <person name="Allen N."/>
            <person name="Allen T."/>
            <person name="An P."/>
            <person name="Anderson M."/>
            <person name="Anderson S."/>
            <person name="Arachchi H."/>
            <person name="Armbruster J."/>
            <person name="Bachantsang P."/>
            <person name="Baldwin J."/>
            <person name="Barry A."/>
            <person name="Bayul T."/>
            <person name="Blitshsteyn B."/>
            <person name="Bloom T."/>
            <person name="Blye J."/>
            <person name="Boguslavskiy L."/>
            <person name="Borowsky M."/>
            <person name="Boukhgalter B."/>
            <person name="Brunache A."/>
            <person name="Butler J."/>
            <person name="Calixte N."/>
            <person name="Calvo S."/>
            <person name="Camarata J."/>
            <person name="Campo K."/>
            <person name="Chang J."/>
            <person name="Cheshatsang Y."/>
            <person name="Citroen M."/>
            <person name="Collymore A."/>
            <person name="Considine T."/>
            <person name="Cook A."/>
            <person name="Cooke P."/>
            <person name="Corum B."/>
            <person name="Cuomo C."/>
            <person name="David R."/>
            <person name="Dawoe T."/>
            <person name="Degray S."/>
            <person name="Dodge S."/>
            <person name="Dooley K."/>
            <person name="Dorje P."/>
            <person name="Dorjee K."/>
            <person name="Dorris L."/>
            <person name="Duffey N."/>
            <person name="Dupes A."/>
            <person name="Elkins T."/>
            <person name="Engels R."/>
            <person name="Erickson J."/>
            <person name="Farina A."/>
            <person name="Faro S."/>
            <person name="Ferreira P."/>
            <person name="Fischer H."/>
            <person name="Fitzgerald M."/>
            <person name="Foley K."/>
            <person name="Gage D."/>
            <person name="Galagan J."/>
            <person name="Gearin G."/>
            <person name="Gnerre S."/>
            <person name="Gnirke A."/>
            <person name="Goyette A."/>
            <person name="Graham J."/>
            <person name="Grandbois E."/>
            <person name="Gyaltsen K."/>
            <person name="Hafez N."/>
            <person name="Hagopian D."/>
            <person name="Hagos B."/>
            <person name="Hall J."/>
            <person name="Hatcher B."/>
            <person name="Heller A."/>
            <person name="Higgins H."/>
            <person name="Honan T."/>
            <person name="Horn A."/>
            <person name="Houde N."/>
            <person name="Hughes L."/>
            <person name="Hulme W."/>
            <person name="Husby E."/>
            <person name="Iliev I."/>
            <person name="Jaffe D."/>
            <person name="Jones C."/>
            <person name="Kamal M."/>
            <person name="Kamat A."/>
            <person name="Kamvysselis M."/>
            <person name="Karlsson E."/>
            <person name="Kells C."/>
            <person name="Kieu A."/>
            <person name="Kisner P."/>
            <person name="Kodira C."/>
            <person name="Kulbokas E."/>
            <person name="Labutti K."/>
            <person name="Lama D."/>
            <person name="Landers T."/>
            <person name="Leger J."/>
            <person name="Levine S."/>
            <person name="Lewis D."/>
            <person name="Lewis T."/>
            <person name="Lindblad-toh K."/>
            <person name="Liu X."/>
            <person name="Lokyitsang T."/>
            <person name="Lokyitsang Y."/>
            <person name="Lucien O."/>
            <person name="Lui A."/>
            <person name="Ma L.J."/>
            <person name="Mabbitt R."/>
            <person name="Macdonald J."/>
            <person name="Maclean C."/>
            <person name="Major J."/>
            <person name="Manning J."/>
            <person name="Marabella R."/>
            <person name="Maru K."/>
            <person name="Matthews C."/>
            <person name="Mauceli E."/>
            <person name="Mccarthy M."/>
            <person name="Mcdonough S."/>
            <person name="Mcghee T."/>
            <person name="Meldrim J."/>
            <person name="Meneus L."/>
            <person name="Mesirov J."/>
            <person name="Mihalev A."/>
            <person name="Mihova T."/>
            <person name="Mikkelsen T."/>
            <person name="Mlenga V."/>
            <person name="Moru K."/>
            <person name="Mozes J."/>
            <person name="Mulrain L."/>
            <person name="Munson G."/>
            <person name="Naylor J."/>
            <person name="Newes C."/>
            <person name="Nguyen C."/>
            <person name="Nguyen N."/>
            <person name="Nguyen T."/>
            <person name="Nicol R."/>
            <person name="Nielsen C."/>
            <person name="Nizzari M."/>
            <person name="Norbu C."/>
            <person name="Norbu N."/>
            <person name="O'donnell P."/>
            <person name="Okoawo O."/>
            <person name="O'leary S."/>
            <person name="Omotosho B."/>
            <person name="O'neill K."/>
            <person name="Osman S."/>
            <person name="Parker S."/>
            <person name="Perrin D."/>
            <person name="Phunkhang P."/>
            <person name="Piqani B."/>
            <person name="Purcell S."/>
            <person name="Rachupka T."/>
            <person name="Ramasamy U."/>
            <person name="Rameau R."/>
            <person name="Ray V."/>
            <person name="Raymond C."/>
            <person name="Retta R."/>
            <person name="Richardson S."/>
            <person name="Rise C."/>
            <person name="Rodriguez J."/>
            <person name="Rogers J."/>
            <person name="Rogov P."/>
            <person name="Rutman M."/>
            <person name="Schupbach R."/>
            <person name="Seaman C."/>
            <person name="Settipalli S."/>
            <person name="Sharpe T."/>
            <person name="Sheridan J."/>
            <person name="Sherpa N."/>
            <person name="Shi J."/>
            <person name="Smirnov S."/>
            <person name="Smith C."/>
            <person name="Sougnez C."/>
            <person name="Spencer B."/>
            <person name="Stalker J."/>
            <person name="Stange-thomann N."/>
            <person name="Stavropoulos S."/>
            <person name="Stetson K."/>
            <person name="Stone C."/>
            <person name="Stone S."/>
            <person name="Stubbs M."/>
            <person name="Talamas J."/>
            <person name="Tchuinga P."/>
            <person name="Tenzing P."/>
            <person name="Tesfaye S."/>
            <person name="Theodore J."/>
            <person name="Thoulutsang Y."/>
            <person name="Topham K."/>
            <person name="Towey S."/>
            <person name="Tsamla T."/>
            <person name="Tsomo N."/>
            <person name="Vallee D."/>
            <person name="Vassiliev H."/>
            <person name="Venkataraman V."/>
            <person name="Vinson J."/>
            <person name="Vo A."/>
            <person name="Wade C."/>
            <person name="Wang S."/>
            <person name="Wangchuk T."/>
            <person name="Wangdi T."/>
            <person name="Whittaker C."/>
            <person name="Wilkinson J."/>
            <person name="Wu Y."/>
            <person name="Wyman D."/>
            <person name="Yadav S."/>
            <person name="Yang S."/>
            <person name="Yang X."/>
            <person name="Yeager S."/>
            <person name="Yee E."/>
            <person name="Young G."/>
            <person name="Zainoun J."/>
            <person name="Zembeck L."/>
            <person name="Zimmer A."/>
            <person name="Zody M."/>
            <person name="Lander E."/>
        </authorList>
    </citation>
    <scope>NUCLEOTIDE SEQUENCE [LARGE SCALE GENOMIC DNA]</scope>
</reference>
<dbReference type="Gene3D" id="3.30.1520.10">
    <property type="entry name" value="Phox-like domain"/>
    <property type="match status" value="1"/>
</dbReference>
<reference evidence="4" key="3">
    <citation type="submission" date="2025-09" db="UniProtKB">
        <authorList>
            <consortium name="Ensembl"/>
        </authorList>
    </citation>
    <scope>IDENTIFICATION</scope>
</reference>
<keyword evidence="5" id="KW-1185">Reference proteome</keyword>
<keyword evidence="2" id="KW-0653">Protein transport</keyword>
<dbReference type="Proteomes" id="UP000007875">
    <property type="component" value="Unassembled WGS sequence"/>
</dbReference>